<feature type="compositionally biased region" description="Low complexity" evidence="1">
    <location>
        <begin position="185"/>
        <end position="201"/>
    </location>
</feature>
<dbReference type="InParanoid" id="W2SA27"/>
<dbReference type="PANTHER" id="PTHR13275:SF4">
    <property type="entry name" value="VACUOLAR PROTEIN SORTING-ASSOCIATED PROTEIN 72 HOMOLOG"/>
    <property type="match status" value="1"/>
</dbReference>
<feature type="region of interest" description="Disordered" evidence="1">
    <location>
        <begin position="1"/>
        <end position="114"/>
    </location>
</feature>
<feature type="compositionally biased region" description="Polar residues" evidence="1">
    <location>
        <begin position="53"/>
        <end position="71"/>
    </location>
</feature>
<dbReference type="GeneID" id="19976757"/>
<feature type="compositionally biased region" description="Acidic residues" evidence="1">
    <location>
        <begin position="203"/>
        <end position="243"/>
    </location>
</feature>
<accession>W2SA27</accession>
<proteinExistence type="predicted"/>
<feature type="compositionally biased region" description="Acidic residues" evidence="1">
    <location>
        <begin position="677"/>
        <end position="700"/>
    </location>
</feature>
<name>W2SA27_CYPE1</name>
<dbReference type="AlphaFoldDB" id="W2SA27"/>
<dbReference type="HOGENOM" id="CLU_393799_0_0_1"/>
<dbReference type="EMBL" id="KB822712">
    <property type="protein sequence ID" value="ETN45586.1"/>
    <property type="molecule type" value="Genomic_DNA"/>
</dbReference>
<feature type="compositionally biased region" description="Acidic residues" evidence="1">
    <location>
        <begin position="284"/>
        <end position="300"/>
    </location>
</feature>
<evidence type="ECO:0000256" key="1">
    <source>
        <dbReference type="SAM" id="MobiDB-lite"/>
    </source>
</evidence>
<sequence>MTRHLIPSRFTTEDCSFRPPSTQEPPPGTSTRLTRSAARAATQDLALRPDSTLVPQPDTTSRQIRSSSRAATRNFAKVPLPSTTERRTGAASRKRPLFTPPASDSEAEMEAKDEGKLVIHPNIVPIMDGATKKLMVKDPRCVKSMDVETPDADSTEQAKLKIAYDQATAAKKAEADQMAIEKTEVAANASGSDGASDTGVSEQEADIEDVQSESEDDSEQESEQAEDSDESKDSEENSEEDADGVAGKRTEQHTEEGSDAETVEHTNEDTDEDSVEDSDKNTDEDSDEDADGDSDGDTDEETSKNAKETNDIKKAQVANVVKASNGKQHYETCPYTGKKFKVVEWEPNWLPGQPHNGRLHPEYYLCPKEEIEPWFKEKSIMNKICDYIMPANKVVPLENTIVNDVNQAKVDTTKYPEQDRQAIKDMMSIMYVHRASHYTFGQILYPQLHFELYKSSPLNGFMDNKRLHKFGTGFITCGDLIQSITIHDSFKQPFKAWVDDFAQLERNPYTGFMPLRHLQEIIITGLPASKDPAVSGSRYMPSALEKLRAVCGNYDTRVFDICVIEKDAAASQDTVTVRLTKAKPAIPAFGLDDNLEEKFDPSAEMKKYRAALQRNREAADTTAAANNTVAVDDAADGSDAASPTKKRAASGEVAPQLKKSPKKSQGSIRGRRKSDETEATESDSESDSDSDSDSDFEPES</sequence>
<feature type="compositionally biased region" description="Basic and acidic residues" evidence="1">
    <location>
        <begin position="301"/>
        <end position="311"/>
    </location>
</feature>
<protein>
    <submittedName>
        <fullName evidence="2">Uncharacterized protein</fullName>
    </submittedName>
</protein>
<dbReference type="GO" id="GO:0005634">
    <property type="term" value="C:nucleus"/>
    <property type="evidence" value="ECO:0007669"/>
    <property type="project" value="TreeGrafter"/>
</dbReference>
<gene>
    <name evidence="2" type="ORF">HMPREF1541_09418</name>
</gene>
<dbReference type="PANTHER" id="PTHR13275">
    <property type="entry name" value="YL-1 PROTEIN TRANSCRIPTION FACTOR-LIKE 1"/>
    <property type="match status" value="1"/>
</dbReference>
<feature type="compositionally biased region" description="Low complexity" evidence="1">
    <location>
        <begin position="620"/>
        <end position="642"/>
    </location>
</feature>
<feature type="compositionally biased region" description="Basic and acidic residues" evidence="1">
    <location>
        <begin position="246"/>
        <end position="268"/>
    </location>
</feature>
<dbReference type="Proteomes" id="UP000030752">
    <property type="component" value="Unassembled WGS sequence"/>
</dbReference>
<reference evidence="2 3" key="1">
    <citation type="submission" date="2013-03" db="EMBL/GenBank/DDBJ databases">
        <title>The Genome Sequence of Phialophora europaea CBS 101466.</title>
        <authorList>
            <consortium name="The Broad Institute Genomics Platform"/>
            <person name="Cuomo C."/>
            <person name="de Hoog S."/>
            <person name="Gorbushina A."/>
            <person name="Walker B."/>
            <person name="Young S.K."/>
            <person name="Zeng Q."/>
            <person name="Gargeya S."/>
            <person name="Fitzgerald M."/>
            <person name="Haas B."/>
            <person name="Abouelleil A."/>
            <person name="Allen A.W."/>
            <person name="Alvarado L."/>
            <person name="Arachchi H.M."/>
            <person name="Berlin A.M."/>
            <person name="Chapman S.B."/>
            <person name="Gainer-Dewar J."/>
            <person name="Goldberg J."/>
            <person name="Griggs A."/>
            <person name="Gujja S."/>
            <person name="Hansen M."/>
            <person name="Howarth C."/>
            <person name="Imamovic A."/>
            <person name="Ireland A."/>
            <person name="Larimer J."/>
            <person name="McCowan C."/>
            <person name="Murphy C."/>
            <person name="Pearson M."/>
            <person name="Poon T.W."/>
            <person name="Priest M."/>
            <person name="Roberts A."/>
            <person name="Saif S."/>
            <person name="Shea T."/>
            <person name="Sisk P."/>
            <person name="Sykes S."/>
            <person name="Wortman J."/>
            <person name="Nusbaum C."/>
            <person name="Birren B."/>
        </authorList>
    </citation>
    <scope>NUCLEOTIDE SEQUENCE [LARGE SCALE GENOMIC DNA]</scope>
    <source>
        <strain evidence="2 3">CBS 101466</strain>
    </source>
</reference>
<feature type="compositionally biased region" description="Low complexity" evidence="1">
    <location>
        <begin position="29"/>
        <end position="42"/>
    </location>
</feature>
<keyword evidence="3" id="KW-1185">Reference proteome</keyword>
<evidence type="ECO:0000313" key="2">
    <source>
        <dbReference type="EMBL" id="ETN45586.1"/>
    </source>
</evidence>
<organism evidence="2 3">
    <name type="scientific">Cyphellophora europaea (strain CBS 101466)</name>
    <name type="common">Phialophora europaea</name>
    <dbReference type="NCBI Taxonomy" id="1220924"/>
    <lineage>
        <taxon>Eukaryota</taxon>
        <taxon>Fungi</taxon>
        <taxon>Dikarya</taxon>
        <taxon>Ascomycota</taxon>
        <taxon>Pezizomycotina</taxon>
        <taxon>Eurotiomycetes</taxon>
        <taxon>Chaetothyriomycetidae</taxon>
        <taxon>Chaetothyriales</taxon>
        <taxon>Cyphellophoraceae</taxon>
        <taxon>Cyphellophora</taxon>
    </lineage>
</organism>
<dbReference type="VEuPathDB" id="FungiDB:HMPREF1541_09418"/>
<feature type="region of interest" description="Disordered" evidence="1">
    <location>
        <begin position="617"/>
        <end position="700"/>
    </location>
</feature>
<dbReference type="RefSeq" id="XP_008712314.1">
    <property type="nucleotide sequence ID" value="XM_008714092.1"/>
</dbReference>
<evidence type="ECO:0000313" key="3">
    <source>
        <dbReference type="Proteomes" id="UP000030752"/>
    </source>
</evidence>
<feature type="region of interest" description="Disordered" evidence="1">
    <location>
        <begin position="183"/>
        <end position="311"/>
    </location>
</feature>